<evidence type="ECO:0000313" key="3">
    <source>
        <dbReference type="Proteomes" id="UP000076563"/>
    </source>
</evidence>
<feature type="domain" description="DUF5071" evidence="1">
    <location>
        <begin position="21"/>
        <end position="139"/>
    </location>
</feature>
<dbReference type="Proteomes" id="UP000076563">
    <property type="component" value="Unassembled WGS sequence"/>
</dbReference>
<protein>
    <recommendedName>
        <fullName evidence="1">DUF5071 domain-containing protein</fullName>
    </recommendedName>
</protein>
<dbReference type="Gene3D" id="1.25.40.750">
    <property type="entry name" value="Domain of unknown function DUF5071"/>
    <property type="match status" value="1"/>
</dbReference>
<organism evidence="2 3">
    <name type="scientific">Paenibacillus elgii</name>
    <dbReference type="NCBI Taxonomy" id="189691"/>
    <lineage>
        <taxon>Bacteria</taxon>
        <taxon>Bacillati</taxon>
        <taxon>Bacillota</taxon>
        <taxon>Bacilli</taxon>
        <taxon>Bacillales</taxon>
        <taxon>Paenibacillaceae</taxon>
        <taxon>Paenibacillus</taxon>
    </lineage>
</organism>
<gene>
    <name evidence="2" type="ORF">AV654_32525</name>
</gene>
<reference evidence="3" key="1">
    <citation type="submission" date="2016-01" db="EMBL/GenBank/DDBJ databases">
        <title>Draft genome of Chromobacterium sp. F49.</title>
        <authorList>
            <person name="Hong K.W."/>
        </authorList>
    </citation>
    <scope>NUCLEOTIDE SEQUENCE [LARGE SCALE GENOMIC DNA]</scope>
    <source>
        <strain evidence="3">M63</strain>
    </source>
</reference>
<dbReference type="AlphaFoldDB" id="A0A161S3I2"/>
<sequence length="144" mass="16702">MVENGIKFVERGISMDIDRRLIPRNKFDFETVELLKKQPPEKLIPALPQLFEWIQDINWPIARDIAKILASCGRDSLTEIKKILRTTDEDWKLWCLTDVVSELPKDLIVDLQPELEKIAYAPTRGEKVNELDAEARQILSLFSN</sequence>
<keyword evidence="3" id="KW-1185">Reference proteome</keyword>
<dbReference type="InterPro" id="IPR031837">
    <property type="entry name" value="DUF5071"/>
</dbReference>
<dbReference type="EMBL" id="LQRA01000093">
    <property type="protein sequence ID" value="KZE73405.1"/>
    <property type="molecule type" value="Genomic_DNA"/>
</dbReference>
<dbReference type="OrthoDB" id="1846249at2"/>
<proteinExistence type="predicted"/>
<name>A0A161S3I2_9BACL</name>
<evidence type="ECO:0000313" key="2">
    <source>
        <dbReference type="EMBL" id="KZE73405.1"/>
    </source>
</evidence>
<evidence type="ECO:0000259" key="1">
    <source>
        <dbReference type="Pfam" id="PF16804"/>
    </source>
</evidence>
<dbReference type="CDD" id="cd11743">
    <property type="entry name" value="Cthe_2751_like"/>
    <property type="match status" value="1"/>
</dbReference>
<dbReference type="InterPro" id="IPR038692">
    <property type="entry name" value="Cthe_2751_sf"/>
</dbReference>
<dbReference type="Pfam" id="PF16804">
    <property type="entry name" value="DUF5071"/>
    <property type="match status" value="1"/>
</dbReference>
<comment type="caution">
    <text evidence="2">The sequence shown here is derived from an EMBL/GenBank/DDBJ whole genome shotgun (WGS) entry which is preliminary data.</text>
</comment>
<accession>A0A161S3I2</accession>